<feature type="domain" description="DUF4396" evidence="3">
    <location>
        <begin position="107"/>
        <end position="238"/>
    </location>
</feature>
<proteinExistence type="predicted"/>
<dbReference type="AlphaFoldDB" id="A0ABD5RZR2"/>
<keyword evidence="2" id="KW-0812">Transmembrane</keyword>
<dbReference type="InterPro" id="IPR025509">
    <property type="entry name" value="DUF4396"/>
</dbReference>
<sequence>MLATNAPTAAVLLPSGLGGFAASIERAFAPAREVLEPLLSDPTLLAGWLVLVTASVGVLWWDLHENNQPIASLMKGVWSLVVLYSGPFGLAVYWYSGRTQISRDSLWRRGFRSTAHCYSGCGAGEVVGILLAQAILGLTIGWVAAVTFGFAYLFGYALTVGPLLQEGEAFWTAMKDALYSETPSITIMEVVAVTTDLLLASQATVGDVLFWSSLIFSLSLGFLAAYPVNALLVKVGVKEGMMNPKEMRDDDDGSTGSSTDGSAAAGD</sequence>
<feature type="transmembrane region" description="Helical" evidence="2">
    <location>
        <begin position="142"/>
        <end position="164"/>
    </location>
</feature>
<protein>
    <submittedName>
        <fullName evidence="4">DUF4396 domain-containing protein</fullName>
    </submittedName>
</protein>
<gene>
    <name evidence="4" type="ORF">ACFQE1_10230</name>
</gene>
<dbReference type="Pfam" id="PF14342">
    <property type="entry name" value="DUF4396"/>
    <property type="match status" value="1"/>
</dbReference>
<evidence type="ECO:0000256" key="1">
    <source>
        <dbReference type="SAM" id="MobiDB-lite"/>
    </source>
</evidence>
<keyword evidence="2" id="KW-0472">Membrane</keyword>
<feature type="transmembrane region" description="Helical" evidence="2">
    <location>
        <begin position="209"/>
        <end position="232"/>
    </location>
</feature>
<feature type="transmembrane region" description="Helical" evidence="2">
    <location>
        <begin position="185"/>
        <end position="203"/>
    </location>
</feature>
<organism evidence="4 5">
    <name type="scientific">Halobium palmae</name>
    <dbReference type="NCBI Taxonomy" id="1776492"/>
    <lineage>
        <taxon>Archaea</taxon>
        <taxon>Methanobacteriati</taxon>
        <taxon>Methanobacteriota</taxon>
        <taxon>Stenosarchaea group</taxon>
        <taxon>Halobacteria</taxon>
        <taxon>Halobacteriales</taxon>
        <taxon>Haloferacaceae</taxon>
        <taxon>Halobium</taxon>
    </lineage>
</organism>
<feature type="compositionally biased region" description="Low complexity" evidence="1">
    <location>
        <begin position="254"/>
        <end position="267"/>
    </location>
</feature>
<evidence type="ECO:0000256" key="2">
    <source>
        <dbReference type="SAM" id="Phobius"/>
    </source>
</evidence>
<evidence type="ECO:0000259" key="3">
    <source>
        <dbReference type="Pfam" id="PF14342"/>
    </source>
</evidence>
<evidence type="ECO:0000313" key="4">
    <source>
        <dbReference type="EMBL" id="MFC6724744.1"/>
    </source>
</evidence>
<accession>A0ABD5RZR2</accession>
<name>A0ABD5RZR2_9EURY</name>
<dbReference type="Proteomes" id="UP001596328">
    <property type="component" value="Unassembled WGS sequence"/>
</dbReference>
<evidence type="ECO:0000313" key="5">
    <source>
        <dbReference type="Proteomes" id="UP001596328"/>
    </source>
</evidence>
<feature type="transmembrane region" description="Helical" evidence="2">
    <location>
        <begin position="44"/>
        <end position="61"/>
    </location>
</feature>
<keyword evidence="5" id="KW-1185">Reference proteome</keyword>
<dbReference type="EMBL" id="JBHSWU010000267">
    <property type="protein sequence ID" value="MFC6724744.1"/>
    <property type="molecule type" value="Genomic_DNA"/>
</dbReference>
<feature type="region of interest" description="Disordered" evidence="1">
    <location>
        <begin position="243"/>
        <end position="267"/>
    </location>
</feature>
<feature type="transmembrane region" description="Helical" evidence="2">
    <location>
        <begin position="117"/>
        <end position="136"/>
    </location>
</feature>
<feature type="transmembrane region" description="Helical" evidence="2">
    <location>
        <begin position="76"/>
        <end position="96"/>
    </location>
</feature>
<keyword evidence="2" id="KW-1133">Transmembrane helix</keyword>
<reference evidence="4 5" key="1">
    <citation type="journal article" date="2019" name="Int. J. Syst. Evol. Microbiol.">
        <title>The Global Catalogue of Microorganisms (GCM) 10K type strain sequencing project: providing services to taxonomists for standard genome sequencing and annotation.</title>
        <authorList>
            <consortium name="The Broad Institute Genomics Platform"/>
            <consortium name="The Broad Institute Genome Sequencing Center for Infectious Disease"/>
            <person name="Wu L."/>
            <person name="Ma J."/>
        </authorList>
    </citation>
    <scope>NUCLEOTIDE SEQUENCE [LARGE SCALE GENOMIC DNA]</scope>
    <source>
        <strain evidence="4 5">NBRC 111368</strain>
    </source>
</reference>
<comment type="caution">
    <text evidence="4">The sequence shown here is derived from an EMBL/GenBank/DDBJ whole genome shotgun (WGS) entry which is preliminary data.</text>
</comment>